<keyword evidence="2 4" id="KW-0378">Hydrolase</keyword>
<dbReference type="Gene3D" id="3.40.50.1700">
    <property type="entry name" value="Glycoside hydrolase family 3 C-terminal domain"/>
    <property type="match status" value="1"/>
</dbReference>
<dbReference type="PANTHER" id="PTHR42715:SF10">
    <property type="entry name" value="BETA-GLUCOSIDASE"/>
    <property type="match status" value="1"/>
</dbReference>
<name>A0ABP7YLV0_9ACTN</name>
<dbReference type="Pfam" id="PF14310">
    <property type="entry name" value="Fn3-like"/>
    <property type="match status" value="1"/>
</dbReference>
<accession>A0ABP7YLV0</accession>
<dbReference type="InterPro" id="IPR001764">
    <property type="entry name" value="Glyco_hydro_3_N"/>
</dbReference>
<proteinExistence type="inferred from homology"/>
<organism evidence="6 7">
    <name type="scientific">Actinomadura keratinilytica</name>
    <dbReference type="NCBI Taxonomy" id="547461"/>
    <lineage>
        <taxon>Bacteria</taxon>
        <taxon>Bacillati</taxon>
        <taxon>Actinomycetota</taxon>
        <taxon>Actinomycetes</taxon>
        <taxon>Streptosporangiales</taxon>
        <taxon>Thermomonosporaceae</taxon>
        <taxon>Actinomadura</taxon>
    </lineage>
</organism>
<evidence type="ECO:0000313" key="7">
    <source>
        <dbReference type="Proteomes" id="UP001500266"/>
    </source>
</evidence>
<dbReference type="InterPro" id="IPR002772">
    <property type="entry name" value="Glyco_hydro_3_C"/>
</dbReference>
<dbReference type="PROSITE" id="PS00775">
    <property type="entry name" value="GLYCOSYL_HYDROL_F3"/>
    <property type="match status" value="1"/>
</dbReference>
<dbReference type="InterPro" id="IPR036962">
    <property type="entry name" value="Glyco_hydro_3_N_sf"/>
</dbReference>
<evidence type="ECO:0000256" key="4">
    <source>
        <dbReference type="RuleBase" id="RU361161"/>
    </source>
</evidence>
<dbReference type="Proteomes" id="UP001500266">
    <property type="component" value="Unassembled WGS sequence"/>
</dbReference>
<sequence length="740" mass="79504">MDQLDRLTLEEKASLLSGRDFSGTKAIDRVGITSIKLCDGPHGVRLQTEGGDHLGIGDSVPATCFPPAVAVGSSWNPQVAARLGAALGREARALGVSISLGPAMNIKRSPLCGRNFEYYSEDPHLTGILAAAHVRALQAEGVGASAKHFAANNQETDRMHVSAEVDERTLREIYLAAFERVVKEAQPATVMAAYNKINGVYATEHRWLLDDVLRTEWGFDGLVVSDWGAVSDRVAALQAGTDLQMPGTGGVDDAEIVQAVRDGRLDEALVDASARRVLRLVDRYAPGEADFDADAHHALARELAAECAVLLKNDRATLPVGADVRRIAVIGEFAATSRYQGGGSSHVHPTRVDSALEAIQALAKDRDRTVTYAPSLGEGAVEAARDADLAIVFAGLTEDEESEGFDRRHIDLPAEQIEVIRAVAAAAPRTAVVLSHGGVVTLEDWHDDVEAILDCWLLGQAGGGAIADLLFGVANPSGRLAETIPLRLEDHPVFVNFPGEAGKVLYGERVMVGYRYYETVGAPVRYPFGHGLSYTTFETSDLDVTVTGDDTAVVAVTVTNTGRRAGKHVVQVYIATKAGPVRRPARELRAFTKVALDPGESVRVELPLDRRAFAYYDVEDSRWAVAPGEYTVQIGESAARIVAERTITLAGESVARPLSRTSSVKDWFGHPTVGPLLMQELTANLTDEQKEQAEDYAHMLRMVESMPMKQFLGFAGLGLSDGTVDRLIELSERTSSGATG</sequence>
<dbReference type="SUPFAM" id="SSF52279">
    <property type="entry name" value="Beta-D-glucan exohydrolase, C-terminal domain"/>
    <property type="match status" value="1"/>
</dbReference>
<comment type="similarity">
    <text evidence="1 4">Belongs to the glycosyl hydrolase 3 family.</text>
</comment>
<dbReference type="Gene3D" id="3.20.20.300">
    <property type="entry name" value="Glycoside hydrolase, family 3, N-terminal domain"/>
    <property type="match status" value="1"/>
</dbReference>
<feature type="domain" description="Fibronectin type III-like" evidence="5">
    <location>
        <begin position="568"/>
        <end position="638"/>
    </location>
</feature>
<dbReference type="InterPro" id="IPR050288">
    <property type="entry name" value="Cellulose_deg_GH3"/>
</dbReference>
<dbReference type="Pfam" id="PF00933">
    <property type="entry name" value="Glyco_hydro_3"/>
    <property type="match status" value="1"/>
</dbReference>
<dbReference type="Gene3D" id="2.60.40.10">
    <property type="entry name" value="Immunoglobulins"/>
    <property type="match status" value="1"/>
</dbReference>
<dbReference type="RefSeq" id="WP_345020166.1">
    <property type="nucleotide sequence ID" value="NZ_BAABDO010000024.1"/>
</dbReference>
<evidence type="ECO:0000313" key="6">
    <source>
        <dbReference type="EMBL" id="GAA4137651.1"/>
    </source>
</evidence>
<keyword evidence="7" id="KW-1185">Reference proteome</keyword>
<dbReference type="PANTHER" id="PTHR42715">
    <property type="entry name" value="BETA-GLUCOSIDASE"/>
    <property type="match status" value="1"/>
</dbReference>
<dbReference type="InterPro" id="IPR019800">
    <property type="entry name" value="Glyco_hydro_3_AS"/>
</dbReference>
<evidence type="ECO:0000259" key="5">
    <source>
        <dbReference type="SMART" id="SM01217"/>
    </source>
</evidence>
<dbReference type="InterPro" id="IPR026891">
    <property type="entry name" value="Fn3-like"/>
</dbReference>
<dbReference type="SMART" id="SM01217">
    <property type="entry name" value="Fn3_like"/>
    <property type="match status" value="1"/>
</dbReference>
<dbReference type="InterPro" id="IPR036881">
    <property type="entry name" value="Glyco_hydro_3_C_sf"/>
</dbReference>
<comment type="caution">
    <text evidence="6">The sequence shown here is derived from an EMBL/GenBank/DDBJ whole genome shotgun (WGS) entry which is preliminary data.</text>
</comment>
<dbReference type="PRINTS" id="PR00133">
    <property type="entry name" value="GLHYDRLASE3"/>
</dbReference>
<gene>
    <name evidence="6" type="ORF">GCM10022416_22360</name>
</gene>
<evidence type="ECO:0000256" key="3">
    <source>
        <dbReference type="ARBA" id="ARBA00023277"/>
    </source>
</evidence>
<keyword evidence="4" id="KW-0326">Glycosidase</keyword>
<evidence type="ECO:0000256" key="2">
    <source>
        <dbReference type="ARBA" id="ARBA00022801"/>
    </source>
</evidence>
<dbReference type="EMBL" id="BAABDO010000024">
    <property type="protein sequence ID" value="GAA4137651.1"/>
    <property type="molecule type" value="Genomic_DNA"/>
</dbReference>
<dbReference type="GO" id="GO:0016787">
    <property type="term" value="F:hydrolase activity"/>
    <property type="evidence" value="ECO:0007669"/>
    <property type="project" value="UniProtKB-KW"/>
</dbReference>
<dbReference type="InterPro" id="IPR013783">
    <property type="entry name" value="Ig-like_fold"/>
</dbReference>
<reference evidence="7" key="1">
    <citation type="journal article" date="2019" name="Int. J. Syst. Evol. Microbiol.">
        <title>The Global Catalogue of Microorganisms (GCM) 10K type strain sequencing project: providing services to taxonomists for standard genome sequencing and annotation.</title>
        <authorList>
            <consortium name="The Broad Institute Genomics Platform"/>
            <consortium name="The Broad Institute Genome Sequencing Center for Infectious Disease"/>
            <person name="Wu L."/>
            <person name="Ma J."/>
        </authorList>
    </citation>
    <scope>NUCLEOTIDE SEQUENCE [LARGE SCALE GENOMIC DNA]</scope>
    <source>
        <strain evidence="7">JCM 17316</strain>
    </source>
</reference>
<dbReference type="Pfam" id="PF01915">
    <property type="entry name" value="Glyco_hydro_3_C"/>
    <property type="match status" value="1"/>
</dbReference>
<dbReference type="SUPFAM" id="SSF51445">
    <property type="entry name" value="(Trans)glycosidases"/>
    <property type="match status" value="1"/>
</dbReference>
<protein>
    <submittedName>
        <fullName evidence="6">Glycoside hydrolase family 3 C-terminal domain-containing protein</fullName>
    </submittedName>
</protein>
<keyword evidence="3" id="KW-0119">Carbohydrate metabolism</keyword>
<evidence type="ECO:0000256" key="1">
    <source>
        <dbReference type="ARBA" id="ARBA00005336"/>
    </source>
</evidence>
<dbReference type="InterPro" id="IPR017853">
    <property type="entry name" value="GH"/>
</dbReference>